<dbReference type="Pfam" id="PF02770">
    <property type="entry name" value="Acyl-CoA_dh_M"/>
    <property type="match status" value="1"/>
</dbReference>
<dbReference type="InterPro" id="IPR037069">
    <property type="entry name" value="AcylCoA_DH/ox_N_sf"/>
</dbReference>
<dbReference type="Gene3D" id="1.10.540.10">
    <property type="entry name" value="Acyl-CoA dehydrogenase/oxidase, N-terminal domain"/>
    <property type="match status" value="1"/>
</dbReference>
<dbReference type="SUPFAM" id="SSF47203">
    <property type="entry name" value="Acyl-CoA dehydrogenase C-terminal domain-like"/>
    <property type="match status" value="1"/>
</dbReference>
<evidence type="ECO:0000256" key="5">
    <source>
        <dbReference type="ARBA" id="ARBA00023002"/>
    </source>
</evidence>
<dbReference type="GO" id="GO:0033539">
    <property type="term" value="P:fatty acid beta-oxidation using acyl-CoA dehydrogenase"/>
    <property type="evidence" value="ECO:0007669"/>
    <property type="project" value="TreeGrafter"/>
</dbReference>
<dbReference type="InterPro" id="IPR006091">
    <property type="entry name" value="Acyl-CoA_Oxase/DH_mid-dom"/>
</dbReference>
<proteinExistence type="inferred from homology"/>
<dbReference type="EMBL" id="FJOG01000033">
    <property type="protein sequence ID" value="CZR65930.1"/>
    <property type="molecule type" value="Genomic_DNA"/>
</dbReference>
<evidence type="ECO:0000256" key="6">
    <source>
        <dbReference type="RuleBase" id="RU362125"/>
    </source>
</evidence>
<dbReference type="Gene3D" id="2.40.110.10">
    <property type="entry name" value="Butyryl-CoA Dehydrogenase, subunit A, domain 2"/>
    <property type="match status" value="1"/>
</dbReference>
<evidence type="ECO:0000259" key="7">
    <source>
        <dbReference type="Pfam" id="PF00441"/>
    </source>
</evidence>
<dbReference type="Gene3D" id="1.20.140.10">
    <property type="entry name" value="Butyryl-CoA Dehydrogenase, subunit A, domain 3"/>
    <property type="match status" value="1"/>
</dbReference>
<dbReference type="STRING" id="576137.A0A1L7XLJ5"/>
<dbReference type="InterPro" id="IPR009100">
    <property type="entry name" value="AcylCoA_DH/oxidase_NM_dom_sf"/>
</dbReference>
<feature type="domain" description="Acyl-CoA oxidase/dehydrogenase middle" evidence="8">
    <location>
        <begin position="118"/>
        <end position="208"/>
    </location>
</feature>
<reference evidence="9 10" key="1">
    <citation type="submission" date="2016-03" db="EMBL/GenBank/DDBJ databases">
        <authorList>
            <person name="Ploux O."/>
        </authorList>
    </citation>
    <scope>NUCLEOTIDE SEQUENCE [LARGE SCALE GENOMIC DNA]</scope>
    <source>
        <strain evidence="9 10">UAMH 11012</strain>
    </source>
</reference>
<dbReference type="Proteomes" id="UP000184330">
    <property type="component" value="Unassembled WGS sequence"/>
</dbReference>
<evidence type="ECO:0000313" key="9">
    <source>
        <dbReference type="EMBL" id="CZR65930.1"/>
    </source>
</evidence>
<dbReference type="OrthoDB" id="10254877at2759"/>
<evidence type="ECO:0000256" key="3">
    <source>
        <dbReference type="ARBA" id="ARBA00022630"/>
    </source>
</evidence>
<evidence type="ECO:0000256" key="2">
    <source>
        <dbReference type="ARBA" id="ARBA00009347"/>
    </source>
</evidence>
<dbReference type="GO" id="GO:0003995">
    <property type="term" value="F:acyl-CoA dehydrogenase activity"/>
    <property type="evidence" value="ECO:0007669"/>
    <property type="project" value="TreeGrafter"/>
</dbReference>
<dbReference type="PANTHER" id="PTHR48083:SF15">
    <property type="entry name" value="ACYL-COA DEHYDROGENASE APDG"/>
    <property type="match status" value="1"/>
</dbReference>
<evidence type="ECO:0000256" key="4">
    <source>
        <dbReference type="ARBA" id="ARBA00022827"/>
    </source>
</evidence>
<name>A0A1L7XLJ5_9HELO</name>
<feature type="domain" description="Acyl-CoA dehydrogenase/oxidase C-terminal" evidence="7">
    <location>
        <begin position="220"/>
        <end position="378"/>
    </location>
</feature>
<dbReference type="GO" id="GO:0050660">
    <property type="term" value="F:flavin adenine dinucleotide binding"/>
    <property type="evidence" value="ECO:0007669"/>
    <property type="project" value="InterPro"/>
</dbReference>
<comment type="similarity">
    <text evidence="2 6">Belongs to the acyl-CoA dehydrogenase family.</text>
</comment>
<dbReference type="Pfam" id="PF00441">
    <property type="entry name" value="Acyl-CoA_dh_1"/>
    <property type="match status" value="1"/>
</dbReference>
<keyword evidence="3 6" id="KW-0285">Flavoprotein</keyword>
<accession>A0A1L7XLJ5</accession>
<dbReference type="GO" id="GO:0005737">
    <property type="term" value="C:cytoplasm"/>
    <property type="evidence" value="ECO:0007669"/>
    <property type="project" value="TreeGrafter"/>
</dbReference>
<dbReference type="PANTHER" id="PTHR48083">
    <property type="entry name" value="MEDIUM-CHAIN SPECIFIC ACYL-COA DEHYDROGENASE, MITOCHONDRIAL-RELATED"/>
    <property type="match status" value="1"/>
</dbReference>
<keyword evidence="5 6" id="KW-0560">Oxidoreductase</keyword>
<sequence length="393" mass="42166">MSTISSVPFAEAPWLRGATSPYYNDSHLKWQQKCRNFITENLSQHAVEWEKTGVVPSEVFQKFAAGNFLLPSLPPPLNVNILKSLSRCGLSGIQGSLVTGMAFGVPPLLKFANEELQQDGGSDLSNILTTAEKSKDGGSYIVNGQKKWITNGIWADYGTMLVRTGSAGPSGLSLLLVPLKGHPGVEMRKLAVSGAQTSGTTFIDLDNVIVPISNLIGKEGMGMKYTVTNFNHERISLAITGTVQARVALSSAFAYTMKREAFGKTLLDQPVVRHRIAKCGAELEALWALVEQVVHQLTSPSSADEGEVEIGAMAALAKVQAGRVLDKCVRCAVLLFGGSGYTKSGQGELIEMLSREVHGPRIFGGSEDILLDLAVRQLAKLYVKTSAGSTSRL</sequence>
<dbReference type="InterPro" id="IPR036250">
    <property type="entry name" value="AcylCo_DH-like_C"/>
</dbReference>
<keyword evidence="4 6" id="KW-0274">FAD</keyword>
<comment type="cofactor">
    <cofactor evidence="1 6">
        <name>FAD</name>
        <dbReference type="ChEBI" id="CHEBI:57692"/>
    </cofactor>
</comment>
<evidence type="ECO:0000313" key="10">
    <source>
        <dbReference type="Proteomes" id="UP000184330"/>
    </source>
</evidence>
<dbReference type="InterPro" id="IPR050741">
    <property type="entry name" value="Acyl-CoA_dehydrogenase"/>
</dbReference>
<protein>
    <submittedName>
        <fullName evidence="9">Related to acyl-CoA dehydrogenase</fullName>
    </submittedName>
</protein>
<evidence type="ECO:0000259" key="8">
    <source>
        <dbReference type="Pfam" id="PF02770"/>
    </source>
</evidence>
<dbReference type="SUPFAM" id="SSF56645">
    <property type="entry name" value="Acyl-CoA dehydrogenase NM domain-like"/>
    <property type="match status" value="1"/>
</dbReference>
<dbReference type="InterPro" id="IPR009075">
    <property type="entry name" value="AcylCo_DH/oxidase_C"/>
</dbReference>
<evidence type="ECO:0000256" key="1">
    <source>
        <dbReference type="ARBA" id="ARBA00001974"/>
    </source>
</evidence>
<keyword evidence="10" id="KW-1185">Reference proteome</keyword>
<organism evidence="9 10">
    <name type="scientific">Phialocephala subalpina</name>
    <dbReference type="NCBI Taxonomy" id="576137"/>
    <lineage>
        <taxon>Eukaryota</taxon>
        <taxon>Fungi</taxon>
        <taxon>Dikarya</taxon>
        <taxon>Ascomycota</taxon>
        <taxon>Pezizomycotina</taxon>
        <taxon>Leotiomycetes</taxon>
        <taxon>Helotiales</taxon>
        <taxon>Mollisiaceae</taxon>
        <taxon>Phialocephala</taxon>
        <taxon>Phialocephala fortinii species complex</taxon>
    </lineage>
</organism>
<dbReference type="InterPro" id="IPR046373">
    <property type="entry name" value="Acyl-CoA_Oxase/DH_mid-dom_sf"/>
</dbReference>
<dbReference type="AlphaFoldDB" id="A0A1L7XLJ5"/>
<gene>
    <name evidence="9" type="ORF">PAC_15830</name>
</gene>